<organism evidence="1 2">
    <name type="scientific">Pelagomonas calceolata</name>
    <dbReference type="NCBI Taxonomy" id="35677"/>
    <lineage>
        <taxon>Eukaryota</taxon>
        <taxon>Sar</taxon>
        <taxon>Stramenopiles</taxon>
        <taxon>Ochrophyta</taxon>
        <taxon>Pelagophyceae</taxon>
        <taxon>Pelagomonadales</taxon>
        <taxon>Pelagomonadaceae</taxon>
        <taxon>Pelagomonas</taxon>
    </lineage>
</organism>
<gene>
    <name evidence="1" type="ORF">PECAL_3P05600</name>
</gene>
<proteinExistence type="predicted"/>
<name>A0A8J2SF13_9STRA</name>
<evidence type="ECO:0000313" key="1">
    <source>
        <dbReference type="EMBL" id="CAH0370663.1"/>
    </source>
</evidence>
<evidence type="ECO:0000313" key="2">
    <source>
        <dbReference type="Proteomes" id="UP000789595"/>
    </source>
</evidence>
<dbReference type="EMBL" id="CAKKNE010000003">
    <property type="protein sequence ID" value="CAH0370663.1"/>
    <property type="molecule type" value="Genomic_DNA"/>
</dbReference>
<comment type="caution">
    <text evidence="1">The sequence shown here is derived from an EMBL/GenBank/DDBJ whole genome shotgun (WGS) entry which is preliminary data.</text>
</comment>
<accession>A0A8J2SF13</accession>
<feature type="non-terminal residue" evidence="1">
    <location>
        <position position="1"/>
    </location>
</feature>
<reference evidence="1" key="1">
    <citation type="submission" date="2021-11" db="EMBL/GenBank/DDBJ databases">
        <authorList>
            <consortium name="Genoscope - CEA"/>
            <person name="William W."/>
        </authorList>
    </citation>
    <scope>NUCLEOTIDE SEQUENCE</scope>
</reference>
<dbReference type="AlphaFoldDB" id="A0A8J2SF13"/>
<keyword evidence="2" id="KW-1185">Reference proteome</keyword>
<dbReference type="Proteomes" id="UP000789595">
    <property type="component" value="Unassembled WGS sequence"/>
</dbReference>
<sequence>PILLLLALVPQNFKKFGSSRTRPGFESPLRNFFCCFFGPRRHLLTTGGFGGHGTGSRTRWPRNRHEHSVRACLGYLRAPNWQASISNATRRLTSLSALLRFSRRRSRHGPRATSPLARR</sequence>
<protein>
    <submittedName>
        <fullName evidence="1">Uncharacterized protein</fullName>
    </submittedName>
</protein>